<accession>B9JIR0</accession>
<reference evidence="3 4" key="1">
    <citation type="journal article" date="2009" name="J. Bacteriol.">
        <title>Genome sequences of three Agrobacterium biovars help elucidate the evolution of multichromosome genomes in bacteria.</title>
        <authorList>
            <person name="Slater S.C."/>
            <person name="Goldman B.S."/>
            <person name="Goodner B."/>
            <person name="Setubal J.C."/>
            <person name="Farrand S.K."/>
            <person name="Nester E.W."/>
            <person name="Burr T.J."/>
            <person name="Banta L."/>
            <person name="Dickerman A.W."/>
            <person name="Paulsen I."/>
            <person name="Otten L."/>
            <person name="Suen G."/>
            <person name="Welch R."/>
            <person name="Almeida N.F."/>
            <person name="Arnold F."/>
            <person name="Burton O.T."/>
            <person name="Du Z."/>
            <person name="Ewing A."/>
            <person name="Godsy E."/>
            <person name="Heisel S."/>
            <person name="Houmiel K.L."/>
            <person name="Jhaveri J."/>
            <person name="Lu J."/>
            <person name="Miller N.M."/>
            <person name="Norton S."/>
            <person name="Chen Q."/>
            <person name="Phoolcharoen W."/>
            <person name="Ohlin V."/>
            <person name="Ondrusek D."/>
            <person name="Pride N."/>
            <person name="Stricklin S.L."/>
            <person name="Sun J."/>
            <person name="Wheeler C."/>
            <person name="Wilson L."/>
            <person name="Zhu H."/>
            <person name="Wood D.W."/>
        </authorList>
    </citation>
    <scope>NUCLEOTIDE SEQUENCE [LARGE SCALE GENOMIC DNA]</scope>
    <source>
        <strain evidence="4">K84 / ATCC BAA-868</strain>
    </source>
</reference>
<dbReference type="GO" id="GO:0016740">
    <property type="term" value="F:transferase activity"/>
    <property type="evidence" value="ECO:0007669"/>
    <property type="project" value="UniProtKB-KW"/>
</dbReference>
<dbReference type="STRING" id="311403.Arad_8560"/>
<dbReference type="eggNOG" id="COG0154">
    <property type="taxonomic scope" value="Bacteria"/>
</dbReference>
<sequence>MLIDEYPTMPARLIAQKVSAGAVSARAVLDAAFAALDKVEPIIHAFATLAREEAYDTAAALDERIARGEPVGPLAGVPVAIKDLVLTKGLRTTFGSNLYADFIPDADDIVVERLKAADAIILGKTNVSEFGFGAHGNNLLFPATGNPWKPERSPGGSSAGSAAAVAAGVCPIAIGSDGGGSVRLPAALSGLVGVKAAMGRVPLWPGCRDISFPGVSGWESIEHIGPIARDVADAALMLSVIAGPDPRDRWSIPSADLSWTDIAPLPRGARVLYWPTWHGQTIEQGLKEATDEAVALVVEACGLDLVVGAPPEIDVHATFKAMVALETDLTGMRALLAEKPLPVSKAVTALLAESRPFEDATDAITTRKAFADQIAKIMSRYDFILTPTLSVTAFAKDKDGPSTIDGKPIAPYEWCPFTSPFNLTGQPAASVPCGLVNGLPIGLQIVGPHLGDAKVLSAAAAFEAVLPKLGRPPIHA</sequence>
<dbReference type="InterPro" id="IPR036928">
    <property type="entry name" value="AS_sf"/>
</dbReference>
<dbReference type="EMBL" id="CP000629">
    <property type="protein sequence ID" value="ACM29802.1"/>
    <property type="molecule type" value="Genomic_DNA"/>
</dbReference>
<dbReference type="PANTHER" id="PTHR11895:SF7">
    <property type="entry name" value="GLUTAMYL-TRNA(GLN) AMIDOTRANSFERASE SUBUNIT A, MITOCHONDRIAL"/>
    <property type="match status" value="1"/>
</dbReference>
<evidence type="ECO:0000313" key="4">
    <source>
        <dbReference type="Proteomes" id="UP000001600"/>
    </source>
</evidence>
<evidence type="ECO:0000313" key="3">
    <source>
        <dbReference type="EMBL" id="ACM29802.1"/>
    </source>
</evidence>
<dbReference type="Pfam" id="PF01425">
    <property type="entry name" value="Amidase"/>
    <property type="match status" value="1"/>
</dbReference>
<gene>
    <name evidence="3" type="primary">gatA1</name>
    <name evidence="3" type="ordered locus">Arad_8560</name>
</gene>
<dbReference type="InterPro" id="IPR000120">
    <property type="entry name" value="Amidase"/>
</dbReference>
<comment type="similarity">
    <text evidence="1">Belongs to the amidase family.</text>
</comment>
<dbReference type="SUPFAM" id="SSF75304">
    <property type="entry name" value="Amidase signature (AS) enzymes"/>
    <property type="match status" value="1"/>
</dbReference>
<dbReference type="Proteomes" id="UP000001600">
    <property type="component" value="Chromosome 2"/>
</dbReference>
<keyword evidence="3" id="KW-0808">Transferase</keyword>
<organism evidence="3 4">
    <name type="scientific">Rhizobium rhizogenes (strain K84 / ATCC BAA-868)</name>
    <name type="common">Agrobacterium radiobacter</name>
    <dbReference type="NCBI Taxonomy" id="311403"/>
    <lineage>
        <taxon>Bacteria</taxon>
        <taxon>Pseudomonadati</taxon>
        <taxon>Pseudomonadota</taxon>
        <taxon>Alphaproteobacteria</taxon>
        <taxon>Hyphomicrobiales</taxon>
        <taxon>Rhizobiaceae</taxon>
        <taxon>Rhizobium/Agrobacterium group</taxon>
        <taxon>Rhizobium</taxon>
    </lineage>
</organism>
<dbReference type="RefSeq" id="WP_012650075.1">
    <property type="nucleotide sequence ID" value="NC_011983.1"/>
</dbReference>
<dbReference type="InterPro" id="IPR023631">
    <property type="entry name" value="Amidase_dom"/>
</dbReference>
<proteinExistence type="inferred from homology"/>
<protein>
    <submittedName>
        <fullName evidence="3">Glutamyl-tRNA amidotransferase subunit A protein</fullName>
    </submittedName>
</protein>
<dbReference type="PANTHER" id="PTHR11895">
    <property type="entry name" value="TRANSAMIDASE"/>
    <property type="match status" value="1"/>
</dbReference>
<dbReference type="AlphaFoldDB" id="B9JIR0"/>
<evidence type="ECO:0000259" key="2">
    <source>
        <dbReference type="Pfam" id="PF01425"/>
    </source>
</evidence>
<dbReference type="Gene3D" id="3.90.1300.10">
    <property type="entry name" value="Amidase signature (AS) domain"/>
    <property type="match status" value="1"/>
</dbReference>
<name>B9JIR0_RHIR8</name>
<evidence type="ECO:0000256" key="1">
    <source>
        <dbReference type="ARBA" id="ARBA00009199"/>
    </source>
</evidence>
<dbReference type="HOGENOM" id="CLU_009600_0_4_5"/>
<dbReference type="KEGG" id="ara:Arad_8560"/>
<feature type="domain" description="Amidase" evidence="2">
    <location>
        <begin position="28"/>
        <end position="456"/>
    </location>
</feature>